<sequence>APGLGGRVRAVYAPAPAGAAARAAGRRAKPQRALAPTARPAGAHGGSGV</sequence>
<dbReference type="AlphaFoldDB" id="A0A699VFP1"/>
<name>A0A699VFP1_TANCI</name>
<evidence type="ECO:0000313" key="2">
    <source>
        <dbReference type="EMBL" id="GFD34352.1"/>
    </source>
</evidence>
<dbReference type="EMBL" id="BKCJ011445565">
    <property type="protein sequence ID" value="GFD34352.1"/>
    <property type="molecule type" value="Genomic_DNA"/>
</dbReference>
<gene>
    <name evidence="2" type="ORF">Tci_906321</name>
</gene>
<protein>
    <submittedName>
        <fullName evidence="2">Uncharacterized protein</fullName>
    </submittedName>
</protein>
<feature type="region of interest" description="Disordered" evidence="1">
    <location>
        <begin position="16"/>
        <end position="49"/>
    </location>
</feature>
<reference evidence="2" key="1">
    <citation type="journal article" date="2019" name="Sci. Rep.">
        <title>Draft genome of Tanacetum cinerariifolium, the natural source of mosquito coil.</title>
        <authorList>
            <person name="Yamashiro T."/>
            <person name="Shiraishi A."/>
            <person name="Satake H."/>
            <person name="Nakayama K."/>
        </authorList>
    </citation>
    <scope>NUCLEOTIDE SEQUENCE</scope>
</reference>
<evidence type="ECO:0000256" key="1">
    <source>
        <dbReference type="SAM" id="MobiDB-lite"/>
    </source>
</evidence>
<proteinExistence type="predicted"/>
<comment type="caution">
    <text evidence="2">The sequence shown here is derived from an EMBL/GenBank/DDBJ whole genome shotgun (WGS) entry which is preliminary data.</text>
</comment>
<organism evidence="2">
    <name type="scientific">Tanacetum cinerariifolium</name>
    <name type="common">Dalmatian daisy</name>
    <name type="synonym">Chrysanthemum cinerariifolium</name>
    <dbReference type="NCBI Taxonomy" id="118510"/>
    <lineage>
        <taxon>Eukaryota</taxon>
        <taxon>Viridiplantae</taxon>
        <taxon>Streptophyta</taxon>
        <taxon>Embryophyta</taxon>
        <taxon>Tracheophyta</taxon>
        <taxon>Spermatophyta</taxon>
        <taxon>Magnoliopsida</taxon>
        <taxon>eudicotyledons</taxon>
        <taxon>Gunneridae</taxon>
        <taxon>Pentapetalae</taxon>
        <taxon>asterids</taxon>
        <taxon>campanulids</taxon>
        <taxon>Asterales</taxon>
        <taxon>Asteraceae</taxon>
        <taxon>Asteroideae</taxon>
        <taxon>Anthemideae</taxon>
        <taxon>Anthemidinae</taxon>
        <taxon>Tanacetum</taxon>
    </lineage>
</organism>
<accession>A0A699VFP1</accession>
<feature type="non-terminal residue" evidence="2">
    <location>
        <position position="1"/>
    </location>
</feature>